<dbReference type="SUPFAM" id="SSF53335">
    <property type="entry name" value="S-adenosyl-L-methionine-dependent methyltransferases"/>
    <property type="match status" value="1"/>
</dbReference>
<evidence type="ECO:0000313" key="12">
    <source>
        <dbReference type="EMBL" id="GAC58225.1"/>
    </source>
</evidence>
<keyword evidence="5" id="KW-0963">Cytoplasm</keyword>
<evidence type="ECO:0000313" key="13">
    <source>
        <dbReference type="Proteomes" id="UP000053405"/>
    </source>
</evidence>
<dbReference type="GO" id="GO:0032259">
    <property type="term" value="P:methylation"/>
    <property type="evidence" value="ECO:0007669"/>
    <property type="project" value="UniProtKB-KW"/>
</dbReference>
<dbReference type="AlphaFoldDB" id="L7LAQ5"/>
<evidence type="ECO:0000256" key="3">
    <source>
        <dbReference type="ARBA" id="ARBA00011890"/>
    </source>
</evidence>
<dbReference type="STRING" id="1121927.GOHSU_35_00200"/>
<dbReference type="EC" id="2.1.1.77" evidence="3"/>
<dbReference type="GO" id="GO:0004719">
    <property type="term" value="F:protein-L-isoaspartate (D-aspartate) O-methyltransferase activity"/>
    <property type="evidence" value="ECO:0007669"/>
    <property type="project" value="UniProtKB-EC"/>
</dbReference>
<evidence type="ECO:0000256" key="5">
    <source>
        <dbReference type="ARBA" id="ARBA00022490"/>
    </source>
</evidence>
<keyword evidence="6 12" id="KW-0489">Methyltransferase</keyword>
<evidence type="ECO:0000256" key="2">
    <source>
        <dbReference type="ARBA" id="ARBA00005369"/>
    </source>
</evidence>
<dbReference type="PANTHER" id="PTHR11579:SF0">
    <property type="entry name" value="PROTEIN-L-ISOASPARTATE(D-ASPARTATE) O-METHYLTRANSFERASE"/>
    <property type="match status" value="1"/>
</dbReference>
<keyword evidence="13" id="KW-1185">Reference proteome</keyword>
<dbReference type="CDD" id="cd02440">
    <property type="entry name" value="AdoMet_MTases"/>
    <property type="match status" value="1"/>
</dbReference>
<protein>
    <recommendedName>
        <fullName evidence="4">Protein-L-isoaspartate O-methyltransferase</fullName>
        <ecNumber evidence="3">2.1.1.77</ecNumber>
    </recommendedName>
    <alternativeName>
        <fullName evidence="11">L-isoaspartyl protein carboxyl methyltransferase</fullName>
    </alternativeName>
    <alternativeName>
        <fullName evidence="9">Protein L-isoaspartyl methyltransferase</fullName>
    </alternativeName>
    <alternativeName>
        <fullName evidence="10">Protein-beta-aspartate methyltransferase</fullName>
    </alternativeName>
</protein>
<comment type="caution">
    <text evidence="12">The sequence shown here is derived from an EMBL/GenBank/DDBJ whole genome shotgun (WGS) entry which is preliminary data.</text>
</comment>
<organism evidence="12 13">
    <name type="scientific">Gordonia hirsuta DSM 44140 = NBRC 16056</name>
    <dbReference type="NCBI Taxonomy" id="1121927"/>
    <lineage>
        <taxon>Bacteria</taxon>
        <taxon>Bacillati</taxon>
        <taxon>Actinomycetota</taxon>
        <taxon>Actinomycetes</taxon>
        <taxon>Mycobacteriales</taxon>
        <taxon>Gordoniaceae</taxon>
        <taxon>Gordonia</taxon>
    </lineage>
</organism>
<dbReference type="Gene3D" id="3.40.50.150">
    <property type="entry name" value="Vaccinia Virus protein VP39"/>
    <property type="match status" value="1"/>
</dbReference>
<dbReference type="PANTHER" id="PTHR11579">
    <property type="entry name" value="PROTEIN-L-ISOASPARTATE O-METHYLTRANSFERASE"/>
    <property type="match status" value="1"/>
</dbReference>
<dbReference type="OrthoDB" id="4035289at2"/>
<evidence type="ECO:0000256" key="10">
    <source>
        <dbReference type="ARBA" id="ARBA00031323"/>
    </source>
</evidence>
<evidence type="ECO:0000256" key="4">
    <source>
        <dbReference type="ARBA" id="ARBA00013346"/>
    </source>
</evidence>
<proteinExistence type="inferred from homology"/>
<evidence type="ECO:0000256" key="9">
    <source>
        <dbReference type="ARBA" id="ARBA00030757"/>
    </source>
</evidence>
<dbReference type="InterPro" id="IPR000682">
    <property type="entry name" value="PCMT"/>
</dbReference>
<dbReference type="EMBL" id="BANT01000035">
    <property type="protein sequence ID" value="GAC58225.1"/>
    <property type="molecule type" value="Genomic_DNA"/>
</dbReference>
<evidence type="ECO:0000256" key="7">
    <source>
        <dbReference type="ARBA" id="ARBA00022679"/>
    </source>
</evidence>
<dbReference type="GO" id="GO:0005737">
    <property type="term" value="C:cytoplasm"/>
    <property type="evidence" value="ECO:0007669"/>
    <property type="project" value="UniProtKB-SubCell"/>
</dbReference>
<comment type="similarity">
    <text evidence="2">Belongs to the methyltransferase superfamily. L-isoaspartyl/D-aspartyl protein methyltransferase family.</text>
</comment>
<accession>L7LAQ5</accession>
<dbReference type="InterPro" id="IPR029063">
    <property type="entry name" value="SAM-dependent_MTases_sf"/>
</dbReference>
<sequence length="186" mass="19777">MSRIDDAFAAAPRADFLPPDQRHLAGEDRPLPIGYGVTNSQPWTVDYMLTHLDVQPGDRVLDVGSGSGWTTALLAELTGPDGTVTGVEIVPQLVTFGSGNLGDRYPNARIVDAIPGVMGLPEAGPFDRILVSADAGSIPEELEDQLARGGRMVLPAAGEMTIVERSATGEISRRQTGTRFSFVPLH</sequence>
<evidence type="ECO:0000256" key="8">
    <source>
        <dbReference type="ARBA" id="ARBA00022691"/>
    </source>
</evidence>
<evidence type="ECO:0000256" key="6">
    <source>
        <dbReference type="ARBA" id="ARBA00022603"/>
    </source>
</evidence>
<reference evidence="12 13" key="1">
    <citation type="submission" date="2012-12" db="EMBL/GenBank/DDBJ databases">
        <title>Whole genome shotgun sequence of Gordonia hirsuta NBRC 16056.</title>
        <authorList>
            <person name="Isaki-Nakamura S."/>
            <person name="Hosoyama A."/>
            <person name="Tsuchikane K."/>
            <person name="Katsumata H."/>
            <person name="Baba S."/>
            <person name="Yamazaki S."/>
            <person name="Fujita N."/>
        </authorList>
    </citation>
    <scope>NUCLEOTIDE SEQUENCE [LARGE SCALE GENOMIC DNA]</scope>
    <source>
        <strain evidence="12 13">NBRC 16056</strain>
    </source>
</reference>
<dbReference type="eggNOG" id="COG2518">
    <property type="taxonomic scope" value="Bacteria"/>
</dbReference>
<gene>
    <name evidence="12" type="primary">pcm</name>
    <name evidence="12" type="ORF">GOHSU_35_00200</name>
</gene>
<evidence type="ECO:0000256" key="11">
    <source>
        <dbReference type="ARBA" id="ARBA00031350"/>
    </source>
</evidence>
<dbReference type="Pfam" id="PF01135">
    <property type="entry name" value="PCMT"/>
    <property type="match status" value="1"/>
</dbReference>
<keyword evidence="8" id="KW-0949">S-adenosyl-L-methionine</keyword>
<name>L7LAQ5_9ACTN</name>
<comment type="subcellular location">
    <subcellularLocation>
        <location evidence="1">Cytoplasm</location>
    </subcellularLocation>
</comment>
<dbReference type="RefSeq" id="WP_005942036.1">
    <property type="nucleotide sequence ID" value="NZ_ATVK01000018.1"/>
</dbReference>
<dbReference type="Proteomes" id="UP000053405">
    <property type="component" value="Unassembled WGS sequence"/>
</dbReference>
<evidence type="ECO:0000256" key="1">
    <source>
        <dbReference type="ARBA" id="ARBA00004496"/>
    </source>
</evidence>
<keyword evidence="7 12" id="KW-0808">Transferase</keyword>